<gene>
    <name evidence="2" type="ORF">AU255_10380</name>
</gene>
<dbReference type="RefSeq" id="WP_080522821.1">
    <property type="nucleotide sequence ID" value="NZ_LPUF01000001.1"/>
</dbReference>
<dbReference type="EMBL" id="LPUF01000001">
    <property type="protein sequence ID" value="OQK18215.1"/>
    <property type="molecule type" value="Genomic_DNA"/>
</dbReference>
<dbReference type="GO" id="GO:0006313">
    <property type="term" value="P:DNA transposition"/>
    <property type="evidence" value="ECO:0007669"/>
    <property type="project" value="InterPro"/>
</dbReference>
<dbReference type="GO" id="GO:0004803">
    <property type="term" value="F:transposase activity"/>
    <property type="evidence" value="ECO:0007669"/>
    <property type="project" value="InterPro"/>
</dbReference>
<dbReference type="SUPFAM" id="SSF53098">
    <property type="entry name" value="Ribonuclease H-like"/>
    <property type="match status" value="1"/>
</dbReference>
<sequence length="129" mass="15203">MKLFRTKLKDQLRHYISALPNDEQTKSFGSRDFTEQHDRHWQIEQYHRAIKQVCNIERFQVRSKGAIKNHLFAAICGFVQLQKLSFAEVISNCYSVQRNLFKDIMASFIETFMPNISHLNPEFQPVVNA</sequence>
<proteinExistence type="predicted"/>
<protein>
    <recommendedName>
        <fullName evidence="1">Transposase IS4-like domain-containing protein</fullName>
    </recommendedName>
</protein>
<reference evidence="2 3" key="1">
    <citation type="submission" date="2015-12" db="EMBL/GenBank/DDBJ databases">
        <authorList>
            <person name="Shamseldin A."/>
            <person name="Moawad H."/>
            <person name="Abd El-Rahim W.M."/>
            <person name="Sadowsky M.J."/>
        </authorList>
    </citation>
    <scope>NUCLEOTIDE SEQUENCE [LARGE SCALE GENOMIC DNA]</scope>
    <source>
        <strain evidence="2 3">WF1</strain>
    </source>
</reference>
<keyword evidence="3" id="KW-1185">Reference proteome</keyword>
<name>A0A1V8M9G8_9GAMM</name>
<organism evidence="2 3">
    <name type="scientific">Methyloprofundus sedimenti</name>
    <dbReference type="NCBI Taxonomy" id="1420851"/>
    <lineage>
        <taxon>Bacteria</taxon>
        <taxon>Pseudomonadati</taxon>
        <taxon>Pseudomonadota</taxon>
        <taxon>Gammaproteobacteria</taxon>
        <taxon>Methylococcales</taxon>
        <taxon>Methylococcaceae</taxon>
        <taxon>Methyloprofundus</taxon>
    </lineage>
</organism>
<evidence type="ECO:0000259" key="1">
    <source>
        <dbReference type="Pfam" id="PF01609"/>
    </source>
</evidence>
<evidence type="ECO:0000313" key="2">
    <source>
        <dbReference type="EMBL" id="OQK18215.1"/>
    </source>
</evidence>
<dbReference type="Proteomes" id="UP000191980">
    <property type="component" value="Unassembled WGS sequence"/>
</dbReference>
<dbReference type="GO" id="GO:0003677">
    <property type="term" value="F:DNA binding"/>
    <property type="evidence" value="ECO:0007669"/>
    <property type="project" value="InterPro"/>
</dbReference>
<dbReference type="AlphaFoldDB" id="A0A1V8M9G8"/>
<evidence type="ECO:0000313" key="3">
    <source>
        <dbReference type="Proteomes" id="UP000191980"/>
    </source>
</evidence>
<dbReference type="Pfam" id="PF01609">
    <property type="entry name" value="DDE_Tnp_1"/>
    <property type="match status" value="1"/>
</dbReference>
<accession>A0A1V8M9G8</accession>
<dbReference type="InterPro" id="IPR002559">
    <property type="entry name" value="Transposase_11"/>
</dbReference>
<comment type="caution">
    <text evidence="2">The sequence shown here is derived from an EMBL/GenBank/DDBJ whole genome shotgun (WGS) entry which is preliminary data.</text>
</comment>
<dbReference type="InterPro" id="IPR012337">
    <property type="entry name" value="RNaseH-like_sf"/>
</dbReference>
<feature type="domain" description="Transposase IS4-like" evidence="1">
    <location>
        <begin position="36"/>
        <end position="76"/>
    </location>
</feature>